<dbReference type="eggNOG" id="COG3176">
    <property type="taxonomic scope" value="Bacteria"/>
</dbReference>
<comment type="caution">
    <text evidence="11">The sequence shown here is derived from an EMBL/GenBank/DDBJ whole genome shotgun (WGS) entry which is preliminary data.</text>
</comment>
<evidence type="ECO:0000256" key="10">
    <source>
        <dbReference type="ARBA" id="ARBA00047785"/>
    </source>
</evidence>
<evidence type="ECO:0000313" key="12">
    <source>
        <dbReference type="Proteomes" id="UP000006765"/>
    </source>
</evidence>
<dbReference type="GO" id="GO:0043810">
    <property type="term" value="F:ornithine-acyl [acyl carrier protein] N-acyltransferase activity"/>
    <property type="evidence" value="ECO:0007669"/>
    <property type="project" value="UniProtKB-EC"/>
</dbReference>
<evidence type="ECO:0000256" key="9">
    <source>
        <dbReference type="ARBA" id="ARBA00045724"/>
    </source>
</evidence>
<sequence>MTAPGTMRYRVRHAADARDRAACLDLRRTVFPADRAAADPLDALFAHVLVEDGQGRVVCTFRHIVHPSGGDVHRGYCGGLYALDALARQPGPMIELGRFCIRPGPDAPDILRLAWGWLARLVDDSGAAMLFGCASFPGADPAAHRAALGHLYRRHRAPPDWRPGRRAGRIVELAPLAREGADAMAGMPPLLRSYLAMGGRAGDHAVIDAAMDTLHVFVGVPVAGIPPARARLLRALAGACDGH</sequence>
<accession>K2HQE3</accession>
<comment type="function">
    <text evidence="9">Catalyzes the first step in the biosynthesis of ornithine lipids, which are phosphorus-free membrane lipids. Catalyzes the 3-hydroxyacyl-acyl carrier protein-dependent acylation of ornithine to form lyso-ornithine lipid (LOL).</text>
</comment>
<dbReference type="InterPro" id="IPR052351">
    <property type="entry name" value="Ornithine_N-alpha-AT"/>
</dbReference>
<evidence type="ECO:0000256" key="8">
    <source>
        <dbReference type="ARBA" id="ARBA00039866"/>
    </source>
</evidence>
<keyword evidence="4" id="KW-0443">Lipid metabolism</keyword>
<evidence type="ECO:0000256" key="3">
    <source>
        <dbReference type="ARBA" id="ARBA00022679"/>
    </source>
</evidence>
<proteinExistence type="inferred from homology"/>
<gene>
    <name evidence="11" type="ORF">OCGS_0729</name>
</gene>
<dbReference type="Gene3D" id="3.40.630.30">
    <property type="match status" value="1"/>
</dbReference>
<name>K2HQE3_9RHOB</name>
<reference evidence="11 12" key="1">
    <citation type="journal article" date="2012" name="J. Bacteriol.">
        <title>Draft Genome Sequence of Oceaniovalibus guishaninsula JLT2003T.</title>
        <authorList>
            <person name="Tang K."/>
            <person name="Liu K."/>
            <person name="Jiao N."/>
        </authorList>
    </citation>
    <scope>NUCLEOTIDE SEQUENCE [LARGE SCALE GENOMIC DNA]</scope>
    <source>
        <strain evidence="11 12">JLT2003</strain>
    </source>
</reference>
<dbReference type="PANTHER" id="PTHR37323:SF1">
    <property type="entry name" value="L-ORNITHINE N(ALPHA)-ACYLTRANSFERASE"/>
    <property type="match status" value="1"/>
</dbReference>
<comment type="catalytic activity">
    <reaction evidence="10">
        <text>a (3R)-hydroxyacyl-[ACP] + L-ornithine = a lyso-ornithine lipid + holo-[ACP] + H(+)</text>
        <dbReference type="Rhea" id="RHEA:20633"/>
        <dbReference type="Rhea" id="RHEA-COMP:9685"/>
        <dbReference type="Rhea" id="RHEA-COMP:9945"/>
        <dbReference type="ChEBI" id="CHEBI:15378"/>
        <dbReference type="ChEBI" id="CHEBI:46911"/>
        <dbReference type="ChEBI" id="CHEBI:64479"/>
        <dbReference type="ChEBI" id="CHEBI:78827"/>
        <dbReference type="ChEBI" id="CHEBI:138482"/>
        <dbReference type="EC" id="2.3.2.30"/>
    </reaction>
    <physiologicalReaction direction="left-to-right" evidence="10">
        <dbReference type="Rhea" id="RHEA:20634"/>
    </physiologicalReaction>
</comment>
<protein>
    <recommendedName>
        <fullName evidence="8">L-ornithine N(alpha)-acyltransferase</fullName>
        <ecNumber evidence="7">2.3.2.30</ecNumber>
    </recommendedName>
</protein>
<organism evidence="11 12">
    <name type="scientific">Oceaniovalibus guishaninsula JLT2003</name>
    <dbReference type="NCBI Taxonomy" id="1231392"/>
    <lineage>
        <taxon>Bacteria</taxon>
        <taxon>Pseudomonadati</taxon>
        <taxon>Pseudomonadota</taxon>
        <taxon>Alphaproteobacteria</taxon>
        <taxon>Rhodobacterales</taxon>
        <taxon>Roseobacteraceae</taxon>
        <taxon>Oceaniovalibus</taxon>
    </lineage>
</organism>
<dbReference type="InterPro" id="IPR016181">
    <property type="entry name" value="Acyl_CoA_acyltransferase"/>
</dbReference>
<keyword evidence="2" id="KW-0444">Lipid biosynthesis</keyword>
<dbReference type="GO" id="GO:0006629">
    <property type="term" value="P:lipid metabolic process"/>
    <property type="evidence" value="ECO:0007669"/>
    <property type="project" value="UniProtKB-KW"/>
</dbReference>
<dbReference type="SUPFAM" id="SSF55729">
    <property type="entry name" value="Acyl-CoA N-acyltransferases (Nat)"/>
    <property type="match status" value="1"/>
</dbReference>
<evidence type="ECO:0000256" key="1">
    <source>
        <dbReference type="ARBA" id="ARBA00005189"/>
    </source>
</evidence>
<dbReference type="STRING" id="1231392.OCGS_0729"/>
<dbReference type="AlphaFoldDB" id="K2HQE3"/>
<comment type="pathway">
    <text evidence="1">Lipid metabolism.</text>
</comment>
<dbReference type="EMBL" id="AMGO01000011">
    <property type="protein sequence ID" value="EKE45034.1"/>
    <property type="molecule type" value="Genomic_DNA"/>
</dbReference>
<keyword evidence="3" id="KW-0808">Transferase</keyword>
<evidence type="ECO:0000256" key="2">
    <source>
        <dbReference type="ARBA" id="ARBA00022516"/>
    </source>
</evidence>
<dbReference type="Pfam" id="PF13444">
    <property type="entry name" value="Acetyltransf_5"/>
    <property type="match status" value="1"/>
</dbReference>
<dbReference type="EC" id="2.3.2.30" evidence="7"/>
<evidence type="ECO:0000256" key="5">
    <source>
        <dbReference type="ARBA" id="ARBA00023315"/>
    </source>
</evidence>
<dbReference type="Proteomes" id="UP000006765">
    <property type="component" value="Unassembled WGS sequence"/>
</dbReference>
<keyword evidence="12" id="KW-1185">Reference proteome</keyword>
<keyword evidence="5" id="KW-0012">Acyltransferase</keyword>
<evidence type="ECO:0000256" key="4">
    <source>
        <dbReference type="ARBA" id="ARBA00023098"/>
    </source>
</evidence>
<dbReference type="RefSeq" id="WP_007425882.1">
    <property type="nucleotide sequence ID" value="NZ_AMGO01000011.1"/>
</dbReference>
<evidence type="ECO:0000256" key="6">
    <source>
        <dbReference type="ARBA" id="ARBA00038095"/>
    </source>
</evidence>
<evidence type="ECO:0000256" key="7">
    <source>
        <dbReference type="ARBA" id="ARBA00039058"/>
    </source>
</evidence>
<evidence type="ECO:0000313" key="11">
    <source>
        <dbReference type="EMBL" id="EKE45034.1"/>
    </source>
</evidence>
<dbReference type="PANTHER" id="PTHR37323">
    <property type="entry name" value="GCN5-RELATED N-ACETYLTRANSFERASE"/>
    <property type="match status" value="1"/>
</dbReference>
<comment type="similarity">
    <text evidence="6">Belongs to the acetyltransferase family. OlsB subfamily.</text>
</comment>
<dbReference type="PATRIC" id="fig|1231392.3.peg.733"/>